<dbReference type="EC" id="3.1.1.61" evidence="2"/>
<feature type="active site" evidence="4">
    <location>
        <position position="250"/>
    </location>
</feature>
<evidence type="ECO:0000259" key="5">
    <source>
        <dbReference type="PROSITE" id="PS50122"/>
    </source>
</evidence>
<dbReference type="Pfam" id="PF01339">
    <property type="entry name" value="CheB_methylest"/>
    <property type="match status" value="1"/>
</dbReference>
<accession>A0A427DPL6</accession>
<dbReference type="Gene3D" id="3.40.50.180">
    <property type="entry name" value="Methylesterase CheB, C-terminal domain"/>
    <property type="match status" value="1"/>
</dbReference>
<dbReference type="EMBL" id="RHQL01000018">
    <property type="protein sequence ID" value="RRV05453.1"/>
    <property type="molecule type" value="Genomic_DNA"/>
</dbReference>
<evidence type="ECO:0000256" key="1">
    <source>
        <dbReference type="ARBA" id="ARBA00022801"/>
    </source>
</evidence>
<dbReference type="AlphaFoldDB" id="A0A427DPL6"/>
<sequence length="306" mass="33384">MRVGIVSTNEVQKSLIIELLQPLVGPMKSYDLTHAKNGELEATNVHFLIVDMSDPALLDCQEVMDMVAENEICLMHEKDLFSMTLEQRVAWRNRTIDLIKTARPDLAEDLLQKKDEADNKHVPDIWIIGSSAGGPQALKEMLTNLPALPISIFIAQHISESAYGQVLLRVKQIAQHWSVVSAADGLQVTPGSIYLIPRDRTIEVRHGVIQLKPYAVQDLSFNPCIDAVIRSVYASHSRIGVMILSGMGLDGAAGIRAIKGKAKMIMAQDHESSGAKGMPDSARATGAVNLSATPVELASELTKLYA</sequence>
<evidence type="ECO:0000313" key="6">
    <source>
        <dbReference type="EMBL" id="RRV05453.1"/>
    </source>
</evidence>
<dbReference type="Proteomes" id="UP000276506">
    <property type="component" value="Unassembled WGS sequence"/>
</dbReference>
<dbReference type="InterPro" id="IPR000673">
    <property type="entry name" value="Sig_transdc_resp-reg_Me-estase"/>
</dbReference>
<feature type="active site" evidence="4">
    <location>
        <position position="131"/>
    </location>
</feature>
<protein>
    <recommendedName>
        <fullName evidence="2">protein-glutamate methylesterase</fullName>
        <ecNumber evidence="2">3.1.1.61</ecNumber>
    </recommendedName>
</protein>
<dbReference type="GO" id="GO:0006935">
    <property type="term" value="P:chemotaxis"/>
    <property type="evidence" value="ECO:0007669"/>
    <property type="project" value="UniProtKB-UniRule"/>
</dbReference>
<comment type="catalytic activity">
    <reaction evidence="3">
        <text>[protein]-L-glutamate 5-O-methyl ester + H2O = L-glutamyl-[protein] + methanol + H(+)</text>
        <dbReference type="Rhea" id="RHEA:23236"/>
        <dbReference type="Rhea" id="RHEA-COMP:10208"/>
        <dbReference type="Rhea" id="RHEA-COMP:10311"/>
        <dbReference type="ChEBI" id="CHEBI:15377"/>
        <dbReference type="ChEBI" id="CHEBI:15378"/>
        <dbReference type="ChEBI" id="CHEBI:17790"/>
        <dbReference type="ChEBI" id="CHEBI:29973"/>
        <dbReference type="ChEBI" id="CHEBI:82795"/>
        <dbReference type="EC" id="3.1.1.61"/>
    </reaction>
</comment>
<evidence type="ECO:0000256" key="2">
    <source>
        <dbReference type="ARBA" id="ARBA00039140"/>
    </source>
</evidence>
<name>A0A427DPL6_9GAMM</name>
<dbReference type="SUPFAM" id="SSF52738">
    <property type="entry name" value="Methylesterase CheB, C-terminal domain"/>
    <property type="match status" value="1"/>
</dbReference>
<proteinExistence type="predicted"/>
<keyword evidence="4" id="KW-0145">Chemotaxis</keyword>
<keyword evidence="1 4" id="KW-0378">Hydrolase</keyword>
<dbReference type="GO" id="GO:0008984">
    <property type="term" value="F:protein-glutamate methylesterase activity"/>
    <property type="evidence" value="ECO:0007669"/>
    <property type="project" value="UniProtKB-EC"/>
</dbReference>
<feature type="active site" evidence="4">
    <location>
        <position position="157"/>
    </location>
</feature>
<evidence type="ECO:0000313" key="7">
    <source>
        <dbReference type="Proteomes" id="UP000276506"/>
    </source>
</evidence>
<gene>
    <name evidence="6" type="ORF">EGJ28_21165</name>
</gene>
<evidence type="ECO:0000256" key="4">
    <source>
        <dbReference type="PROSITE-ProRule" id="PRU00050"/>
    </source>
</evidence>
<feature type="domain" description="CheB-type methylesterase" evidence="5">
    <location>
        <begin position="128"/>
        <end position="306"/>
    </location>
</feature>
<dbReference type="GO" id="GO:0005737">
    <property type="term" value="C:cytoplasm"/>
    <property type="evidence" value="ECO:0007669"/>
    <property type="project" value="InterPro"/>
</dbReference>
<organism evidence="6 7">
    <name type="scientific">Stutzerimonas xanthomarina</name>
    <dbReference type="NCBI Taxonomy" id="271420"/>
    <lineage>
        <taxon>Bacteria</taxon>
        <taxon>Pseudomonadati</taxon>
        <taxon>Pseudomonadota</taxon>
        <taxon>Gammaproteobacteria</taxon>
        <taxon>Pseudomonadales</taxon>
        <taxon>Pseudomonadaceae</taxon>
        <taxon>Stutzerimonas</taxon>
    </lineage>
</organism>
<dbReference type="PANTHER" id="PTHR42872">
    <property type="entry name" value="PROTEIN-GLUTAMATE METHYLESTERASE/PROTEIN-GLUTAMINE GLUTAMINASE"/>
    <property type="match status" value="1"/>
</dbReference>
<evidence type="ECO:0000256" key="3">
    <source>
        <dbReference type="ARBA" id="ARBA00048267"/>
    </source>
</evidence>
<dbReference type="RefSeq" id="WP_041109752.1">
    <property type="nucleotide sequence ID" value="NZ_RHQL01000018.1"/>
</dbReference>
<dbReference type="InterPro" id="IPR035909">
    <property type="entry name" value="CheB_C"/>
</dbReference>
<reference evidence="6 7" key="1">
    <citation type="submission" date="2018-10" db="EMBL/GenBank/DDBJ databases">
        <title>Transmission dynamics of multidrug resistant bacteria on intensive care unit surfaces.</title>
        <authorList>
            <person name="D'Souza A.W."/>
            <person name="Potter R.F."/>
            <person name="Wallace M."/>
            <person name="Shupe A."/>
            <person name="Patel S."/>
            <person name="Sun S."/>
            <person name="Gul D."/>
            <person name="Kwon J.H."/>
            <person name="Andleeb S."/>
            <person name="Burnham C.-A.D."/>
            <person name="Dantas G."/>
        </authorList>
    </citation>
    <scope>NUCLEOTIDE SEQUENCE [LARGE SCALE GENOMIC DNA]</scope>
    <source>
        <strain evidence="6 7">PX_177</strain>
    </source>
</reference>
<dbReference type="GO" id="GO:0000156">
    <property type="term" value="F:phosphorelay response regulator activity"/>
    <property type="evidence" value="ECO:0007669"/>
    <property type="project" value="InterPro"/>
</dbReference>
<dbReference type="PANTHER" id="PTHR42872:SF6">
    <property type="entry name" value="PROTEIN-GLUTAMATE METHYLESTERASE_PROTEIN-GLUTAMINE GLUTAMINASE"/>
    <property type="match status" value="1"/>
</dbReference>
<dbReference type="PROSITE" id="PS50122">
    <property type="entry name" value="CHEB"/>
    <property type="match status" value="1"/>
</dbReference>
<comment type="caution">
    <text evidence="6">The sequence shown here is derived from an EMBL/GenBank/DDBJ whole genome shotgun (WGS) entry which is preliminary data.</text>
</comment>